<dbReference type="GO" id="GO:0006098">
    <property type="term" value="P:pentose-phosphate shunt"/>
    <property type="evidence" value="ECO:0007669"/>
    <property type="project" value="TreeGrafter"/>
</dbReference>
<evidence type="ECO:0000256" key="16">
    <source>
        <dbReference type="RuleBase" id="RU004996"/>
    </source>
</evidence>
<dbReference type="FunFam" id="3.40.50.970:FF:000004">
    <property type="entry name" value="Transketolase"/>
    <property type="match status" value="1"/>
</dbReference>
<dbReference type="RefSeq" id="WP_193924755.1">
    <property type="nucleotide sequence ID" value="NZ_JADEXS020000001.1"/>
</dbReference>
<feature type="binding site" evidence="12">
    <location>
        <position position="362"/>
    </location>
    <ligand>
        <name>substrate</name>
    </ligand>
</feature>
<feature type="binding site" evidence="13">
    <location>
        <position position="71"/>
    </location>
    <ligand>
        <name>thiamine diphosphate</name>
        <dbReference type="ChEBI" id="CHEBI:58937"/>
    </ligand>
</feature>
<dbReference type="InterPro" id="IPR005478">
    <property type="entry name" value="Transketolase_bac-like"/>
</dbReference>
<dbReference type="Gene3D" id="3.40.50.920">
    <property type="match status" value="1"/>
</dbReference>
<protein>
    <recommendedName>
        <fullName evidence="4 10">Transketolase</fullName>
        <ecNumber evidence="3 10">2.2.1.1</ecNumber>
    </recommendedName>
</protein>
<keyword evidence="8 13" id="KW-0786">Thiamine pyrophosphate</keyword>
<dbReference type="Pfam" id="PF22613">
    <property type="entry name" value="Transketolase_C_1"/>
    <property type="match status" value="1"/>
</dbReference>
<feature type="binding site" evidence="12">
    <location>
        <position position="475"/>
    </location>
    <ligand>
        <name>substrate</name>
    </ligand>
</feature>
<dbReference type="EC" id="2.2.1.1" evidence="3 10"/>
<evidence type="ECO:0000256" key="11">
    <source>
        <dbReference type="PIRSR" id="PIRSR605478-1"/>
    </source>
</evidence>
<dbReference type="PROSITE" id="PS00802">
    <property type="entry name" value="TRANSKETOLASE_2"/>
    <property type="match status" value="1"/>
</dbReference>
<evidence type="ECO:0000256" key="1">
    <source>
        <dbReference type="ARBA" id="ARBA00007131"/>
    </source>
</evidence>
<feature type="binding site" evidence="12">
    <location>
        <position position="268"/>
    </location>
    <ligand>
        <name>substrate</name>
    </ligand>
</feature>
<comment type="cofactor">
    <cofactor evidence="16">
        <name>Mg(2+)</name>
        <dbReference type="ChEBI" id="CHEBI:18420"/>
    </cofactor>
    <cofactor evidence="16">
        <name>Ca(2+)</name>
        <dbReference type="ChEBI" id="CHEBI:29108"/>
    </cofactor>
    <cofactor evidence="16">
        <name>Mn(2+)</name>
        <dbReference type="ChEBI" id="CHEBI:29035"/>
    </cofactor>
    <cofactor evidence="16">
        <name>Co(2+)</name>
        <dbReference type="ChEBI" id="CHEBI:48828"/>
    </cofactor>
    <text evidence="16">Binds 1 Mg(2+) ion per subunit. Can also utilize other divalent metal cations, such as Ca(2+), Mn(2+) and Co(2+).</text>
</comment>
<organism evidence="18 19">
    <name type="scientific">Desmonostoc muscorum LEGE 12446</name>
    <dbReference type="NCBI Taxonomy" id="1828758"/>
    <lineage>
        <taxon>Bacteria</taxon>
        <taxon>Bacillati</taxon>
        <taxon>Cyanobacteriota</taxon>
        <taxon>Cyanophyceae</taxon>
        <taxon>Nostocales</taxon>
        <taxon>Nostocaceae</taxon>
        <taxon>Desmonostoc</taxon>
    </lineage>
</organism>
<feature type="site" description="Important for catalytic activity" evidence="15">
    <location>
        <position position="268"/>
    </location>
</feature>
<dbReference type="GO" id="GO:0005829">
    <property type="term" value="C:cytosol"/>
    <property type="evidence" value="ECO:0007669"/>
    <property type="project" value="TreeGrafter"/>
</dbReference>
<evidence type="ECO:0000256" key="13">
    <source>
        <dbReference type="PIRSR" id="PIRSR605478-3"/>
    </source>
</evidence>
<dbReference type="InterPro" id="IPR005474">
    <property type="entry name" value="Transketolase_N"/>
</dbReference>
<dbReference type="SUPFAM" id="SSF52922">
    <property type="entry name" value="TK C-terminal domain-like"/>
    <property type="match status" value="1"/>
</dbReference>
<feature type="binding site" evidence="12">
    <location>
        <position position="467"/>
    </location>
    <ligand>
        <name>substrate</name>
    </ligand>
</feature>
<evidence type="ECO:0000256" key="12">
    <source>
        <dbReference type="PIRSR" id="PIRSR605478-2"/>
    </source>
</evidence>
<dbReference type="Proteomes" id="UP000622533">
    <property type="component" value="Unassembled WGS sequence"/>
</dbReference>
<feature type="domain" description="Transketolase-like pyrimidine-binding" evidence="17">
    <location>
        <begin position="359"/>
        <end position="533"/>
    </location>
</feature>
<evidence type="ECO:0000256" key="5">
    <source>
        <dbReference type="ARBA" id="ARBA00022679"/>
    </source>
</evidence>
<dbReference type="GO" id="GO:0004802">
    <property type="term" value="F:transketolase activity"/>
    <property type="evidence" value="ECO:0007669"/>
    <property type="project" value="UniProtKB-UniRule"/>
</dbReference>
<dbReference type="Gene3D" id="3.40.50.970">
    <property type="match status" value="2"/>
</dbReference>
<evidence type="ECO:0000256" key="14">
    <source>
        <dbReference type="PIRSR" id="PIRSR605478-4"/>
    </source>
</evidence>
<evidence type="ECO:0000256" key="10">
    <source>
        <dbReference type="NCBIfam" id="TIGR00232"/>
    </source>
</evidence>
<evidence type="ECO:0000259" key="17">
    <source>
        <dbReference type="SMART" id="SM00861"/>
    </source>
</evidence>
<feature type="binding site" evidence="13">
    <location>
        <position position="162"/>
    </location>
    <ligand>
        <name>thiamine diphosphate</name>
        <dbReference type="ChEBI" id="CHEBI:58937"/>
    </ligand>
</feature>
<dbReference type="AlphaFoldDB" id="A0A8J7D3T5"/>
<dbReference type="InterPro" id="IPR055152">
    <property type="entry name" value="Transketolase-like_C_2"/>
</dbReference>
<dbReference type="InterPro" id="IPR049557">
    <property type="entry name" value="Transketolase_CS"/>
</dbReference>
<evidence type="ECO:0000256" key="4">
    <source>
        <dbReference type="ARBA" id="ARBA00016662"/>
    </source>
</evidence>
<dbReference type="PANTHER" id="PTHR43522">
    <property type="entry name" value="TRANSKETOLASE"/>
    <property type="match status" value="1"/>
</dbReference>
<dbReference type="InterPro" id="IPR029061">
    <property type="entry name" value="THDP-binding"/>
</dbReference>
<feature type="binding site" evidence="13">
    <location>
        <begin position="120"/>
        <end position="122"/>
    </location>
    <ligand>
        <name>thiamine diphosphate</name>
        <dbReference type="ChEBI" id="CHEBI:58937"/>
    </ligand>
</feature>
<dbReference type="SUPFAM" id="SSF52518">
    <property type="entry name" value="Thiamin diphosphate-binding fold (THDP-binding)"/>
    <property type="match status" value="2"/>
</dbReference>
<evidence type="ECO:0000256" key="6">
    <source>
        <dbReference type="ARBA" id="ARBA00022723"/>
    </source>
</evidence>
<dbReference type="PROSITE" id="PS00801">
    <property type="entry name" value="TRANSKETOLASE_1"/>
    <property type="match status" value="1"/>
</dbReference>
<feature type="binding site" evidence="14">
    <location>
        <position position="193"/>
    </location>
    <ligand>
        <name>Mg(2+)</name>
        <dbReference type="ChEBI" id="CHEBI:18420"/>
    </ligand>
</feature>
<dbReference type="Pfam" id="PF02779">
    <property type="entry name" value="Transket_pyr"/>
    <property type="match status" value="1"/>
</dbReference>
<keyword evidence="5 16" id="KW-0808">Transferase</keyword>
<feature type="binding site" evidence="12">
    <location>
        <position position="389"/>
    </location>
    <ligand>
        <name>substrate</name>
    </ligand>
</feature>
<feature type="binding site" evidence="12">
    <location>
        <position position="31"/>
    </location>
    <ligand>
        <name>substrate</name>
    </ligand>
</feature>
<dbReference type="FunFam" id="3.40.50.970:FF:000003">
    <property type="entry name" value="Transketolase"/>
    <property type="match status" value="1"/>
</dbReference>
<dbReference type="InterPro" id="IPR009014">
    <property type="entry name" value="Transketo_C/PFOR_II"/>
</dbReference>
<feature type="active site" description="Proton donor" evidence="11">
    <location>
        <position position="416"/>
    </location>
</feature>
<feature type="binding site" evidence="12">
    <location>
        <position position="528"/>
    </location>
    <ligand>
        <name>substrate</name>
    </ligand>
</feature>
<dbReference type="CDD" id="cd02012">
    <property type="entry name" value="TPP_TK"/>
    <property type="match status" value="1"/>
</dbReference>
<gene>
    <name evidence="18" type="primary">tkt</name>
    <name evidence="18" type="ORF">IQ276_34580</name>
</gene>
<evidence type="ECO:0000256" key="7">
    <source>
        <dbReference type="ARBA" id="ARBA00022842"/>
    </source>
</evidence>
<dbReference type="Pfam" id="PF00456">
    <property type="entry name" value="Transketolase_N"/>
    <property type="match status" value="1"/>
</dbReference>
<reference evidence="18" key="1">
    <citation type="submission" date="2020-10" db="EMBL/GenBank/DDBJ databases">
        <authorList>
            <person name="Castelo-Branco R."/>
            <person name="Eusebio N."/>
            <person name="Adriana R."/>
            <person name="Vieira A."/>
            <person name="Brugerolle De Fraissinette N."/>
            <person name="Rezende De Castro R."/>
            <person name="Schneider M.P."/>
            <person name="Vasconcelos V."/>
            <person name="Leao P.N."/>
        </authorList>
    </citation>
    <scope>NUCLEOTIDE SEQUENCE</scope>
    <source>
        <strain evidence="18">LEGE 12446</strain>
    </source>
</reference>
<feature type="binding site" evidence="12">
    <location>
        <position position="479"/>
    </location>
    <ligand>
        <name>substrate</name>
    </ligand>
</feature>
<comment type="function">
    <text evidence="16">Catalyzes the transfer of a two-carbon ketol group from a ketose donor to an aldose acceptor, via a covalent intermediate with the cofactor thiamine pyrophosphate.</text>
</comment>
<dbReference type="EMBL" id="JADEXS010000870">
    <property type="protein sequence ID" value="MBE9027362.1"/>
    <property type="molecule type" value="Genomic_DNA"/>
</dbReference>
<feature type="binding site" evidence="13">
    <location>
        <position position="443"/>
    </location>
    <ligand>
        <name>thiamine diphosphate</name>
        <dbReference type="ChEBI" id="CHEBI:58937"/>
    </ligand>
</feature>
<dbReference type="NCBIfam" id="TIGR00232">
    <property type="entry name" value="tktlase_bact"/>
    <property type="match status" value="1"/>
</dbReference>
<keyword evidence="19" id="KW-1185">Reference proteome</keyword>
<dbReference type="InterPro" id="IPR020826">
    <property type="entry name" value="Transketolase_BS"/>
</dbReference>
<evidence type="ECO:0000256" key="3">
    <source>
        <dbReference type="ARBA" id="ARBA00013152"/>
    </source>
</evidence>
<keyword evidence="16" id="KW-0106">Calcium</keyword>
<feature type="binding site" evidence="13">
    <location>
        <position position="191"/>
    </location>
    <ligand>
        <name>thiamine diphosphate</name>
        <dbReference type="ChEBI" id="CHEBI:58937"/>
    </ligand>
</feature>
<evidence type="ECO:0000256" key="9">
    <source>
        <dbReference type="ARBA" id="ARBA00049473"/>
    </source>
</evidence>
<comment type="subunit">
    <text evidence="2 16">Homodimer.</text>
</comment>
<feature type="binding site" evidence="13">
    <location>
        <position position="268"/>
    </location>
    <ligand>
        <name>thiamine diphosphate</name>
        <dbReference type="ChEBI" id="CHEBI:58937"/>
    </ligand>
</feature>
<evidence type="ECO:0000256" key="8">
    <source>
        <dbReference type="ARBA" id="ARBA00023052"/>
    </source>
</evidence>
<dbReference type="CDD" id="cd07033">
    <property type="entry name" value="TPP_PYR_DXS_TK_like"/>
    <property type="match status" value="1"/>
</dbReference>
<evidence type="ECO:0000313" key="18">
    <source>
        <dbReference type="EMBL" id="MBE9027362.1"/>
    </source>
</evidence>
<keyword evidence="6 14" id="KW-0479">Metal-binding</keyword>
<name>A0A8J7D3T5_DESMC</name>
<evidence type="ECO:0000313" key="19">
    <source>
        <dbReference type="Proteomes" id="UP000622533"/>
    </source>
</evidence>
<comment type="similarity">
    <text evidence="1 16">Belongs to the transketolase family.</text>
</comment>
<dbReference type="SMART" id="SM00861">
    <property type="entry name" value="Transket_pyr"/>
    <property type="match status" value="1"/>
</dbReference>
<dbReference type="InterPro" id="IPR005475">
    <property type="entry name" value="Transketolase-like_Pyr-bd"/>
</dbReference>
<evidence type="ECO:0000256" key="15">
    <source>
        <dbReference type="PIRSR" id="PIRSR605478-5"/>
    </source>
</evidence>
<comment type="caution">
    <text evidence="18">The sequence shown here is derived from an EMBL/GenBank/DDBJ whole genome shotgun (WGS) entry which is preliminary data.</text>
</comment>
<proteinExistence type="inferred from homology"/>
<evidence type="ECO:0000256" key="2">
    <source>
        <dbReference type="ARBA" id="ARBA00011738"/>
    </source>
</evidence>
<comment type="catalytic activity">
    <reaction evidence="9 16">
        <text>D-sedoheptulose 7-phosphate + D-glyceraldehyde 3-phosphate = aldehydo-D-ribose 5-phosphate + D-xylulose 5-phosphate</text>
        <dbReference type="Rhea" id="RHEA:10508"/>
        <dbReference type="ChEBI" id="CHEBI:57483"/>
        <dbReference type="ChEBI" id="CHEBI:57737"/>
        <dbReference type="ChEBI" id="CHEBI:58273"/>
        <dbReference type="ChEBI" id="CHEBI:59776"/>
        <dbReference type="EC" id="2.2.1.1"/>
    </reaction>
</comment>
<accession>A0A8J7D3T5</accession>
<dbReference type="FunFam" id="3.40.50.920:FF:000003">
    <property type="entry name" value="Transketolase"/>
    <property type="match status" value="1"/>
</dbReference>
<dbReference type="InterPro" id="IPR033247">
    <property type="entry name" value="Transketolase_fam"/>
</dbReference>
<feature type="binding site" evidence="14">
    <location>
        <position position="191"/>
    </location>
    <ligand>
        <name>Mg(2+)</name>
        <dbReference type="ChEBI" id="CHEBI:18420"/>
    </ligand>
</feature>
<feature type="site" description="Important for catalytic activity" evidence="15">
    <location>
        <position position="31"/>
    </location>
</feature>
<sequence>MAVATQSLEELCINSIRFLAIDAVEKAKSGHPGLPMGAAPMAFVLWDRFLRFNPKNPKWFNRDRFVLSAGHGSMLQYALLYLAGYDSVTIEDIKQFRQWESKTPGHPENFMTAGVEVTTGPLGQGIANGVGLAIAEAHLAAKYNKADAKIVDHYTYVILGDGCNMEGISGEACSFAGHLGLGKLIALYDDNHISIDGSTDVAFTEDVSKRFEAYGWHVQHVQEGNTDLEAIADAIEAAKAVTDKPSFIKVTTTIGYGSPNKANTAGVHGAALGGDEIALTRKNLGWEYEPFVVPQDALNHARKAVERGAGYEAEWNKVFADYKAKYAQEAAEFERYVSSKLADGWDKVLPTYTPEDKGLPTRKHSETCLNKLAAVLPELIGGSADLTHSNLTEIKGKGDFQKGQYENPNIHFGVREHAMGAICNGIALHGSGLIPYGATFLIFTDYMRAAIRLSALSQAGVIWVMTHDSIGQGEDGPTHQPIETLASLRAIPNLTVIRPADGTETSGAYKVAIERAKENAPTLLAFTRQNVPNLAGTSIEGVTKGGYTVVDSDGTPELILIGTGSELSLAVTAAEKLTAEGKKVRVVSLPAWDLFEAQDAAYKESVLPKAVTKRLAVEAASSFGWHKYVGTEGDVVSIDRFGASAPGGVCLEKFGFSVDNVLAKAKQLLG</sequence>
<feature type="binding site" evidence="14">
    <location>
        <position position="161"/>
    </location>
    <ligand>
        <name>Mg(2+)</name>
        <dbReference type="ChEBI" id="CHEBI:18420"/>
    </ligand>
</feature>
<keyword evidence="7 14" id="KW-0460">Magnesium</keyword>
<dbReference type="PANTHER" id="PTHR43522:SF2">
    <property type="entry name" value="TRANSKETOLASE 1-RELATED"/>
    <property type="match status" value="1"/>
</dbReference>
<comment type="cofactor">
    <cofactor evidence="14">
        <name>Mg(2+)</name>
        <dbReference type="ChEBI" id="CHEBI:18420"/>
    </cofactor>
    <text evidence="14">Binds 1 Mg(2+) ion per subunit. Can also utilize other divalent metal cations, such as Ca(2+), Mn(2+) and Co(2+).</text>
</comment>
<comment type="cofactor">
    <cofactor evidence="13">
        <name>thiamine diphosphate</name>
        <dbReference type="ChEBI" id="CHEBI:58937"/>
    </cofactor>
    <text evidence="13">Binds 1 thiamine pyrophosphate per subunit. During the reaction, the substrate forms a covalent intermediate with the cofactor.</text>
</comment>
<dbReference type="GO" id="GO:0046872">
    <property type="term" value="F:metal ion binding"/>
    <property type="evidence" value="ECO:0007669"/>
    <property type="project" value="UniProtKB-KW"/>
</dbReference>